<dbReference type="Pfam" id="PF00026">
    <property type="entry name" value="Asp"/>
    <property type="match status" value="1"/>
</dbReference>
<dbReference type="GO" id="GO:0006508">
    <property type="term" value="P:proteolysis"/>
    <property type="evidence" value="ECO:0007669"/>
    <property type="project" value="UniProtKB-KW"/>
</dbReference>
<dbReference type="EMBL" id="CAJVPV010013234">
    <property type="protein sequence ID" value="CAG8676193.1"/>
    <property type="molecule type" value="Genomic_DNA"/>
</dbReference>
<dbReference type="InterPro" id="IPR033121">
    <property type="entry name" value="PEPTIDASE_A1"/>
</dbReference>
<comment type="subcellular location">
    <subcellularLocation>
        <location evidence="1">Vacuole</location>
    </subcellularLocation>
</comment>
<accession>A0A9N9EJ23</accession>
<evidence type="ECO:0000256" key="7">
    <source>
        <dbReference type="ARBA" id="ARBA00022801"/>
    </source>
</evidence>
<dbReference type="InterPro" id="IPR001461">
    <property type="entry name" value="Aspartic_peptidase_A1"/>
</dbReference>
<sequence length="403" mass="44696">MKVKFGIAFVIAVLLGASTDAAIHKMTLKKIPETPAQKMNRYSQSDEYLTQKYFGSSRRMQEANQMFVSDLDGMVEHGVPLTNYMNAQYFGEIALGTPPQTFSVIFDTGSSNLWVPSTHCTSIACFLHRRYDSGQSSTFKANGTEFAIHYGSGSLEGIISNDVLTVGDLEIKNQDFGESVKEPGLTFAFGRFDGIFGLAYDRISVKGVVPPFYHMVNRGIIDEPVFSFWIGDAEKDGDVGGELIFGGVDESRYSGEIHWAHVRRKAYWEVELEKVIFDGEEVDMEGTGAAIDTGTSLIAVPTTFADLINKQIGAKKNFAGQYIIECDKVPSLPDFTFQFNKKAFTLKGSDYILKAQNQCISAFMGLDIPEPLGPIWIVGDAFLRKYYTIYDLGNNRVGFAKSR</sequence>
<protein>
    <submittedName>
        <fullName evidence="15">8987_t:CDS:1</fullName>
    </submittedName>
</protein>
<dbReference type="SUPFAM" id="SSF50630">
    <property type="entry name" value="Acid proteases"/>
    <property type="match status" value="1"/>
</dbReference>
<dbReference type="InterPro" id="IPR001969">
    <property type="entry name" value="Aspartic_peptidase_AS"/>
</dbReference>
<evidence type="ECO:0000256" key="2">
    <source>
        <dbReference type="ARBA" id="ARBA00007447"/>
    </source>
</evidence>
<evidence type="ECO:0000313" key="15">
    <source>
        <dbReference type="EMBL" id="CAG8676193.1"/>
    </source>
</evidence>
<feature type="active site" evidence="10">
    <location>
        <position position="107"/>
    </location>
</feature>
<dbReference type="PROSITE" id="PS51767">
    <property type="entry name" value="PEPTIDASE_A1"/>
    <property type="match status" value="1"/>
</dbReference>
<proteinExistence type="inferred from homology"/>
<comment type="similarity">
    <text evidence="2 12">Belongs to the peptidase A1 family.</text>
</comment>
<evidence type="ECO:0000256" key="3">
    <source>
        <dbReference type="ARBA" id="ARBA00022554"/>
    </source>
</evidence>
<evidence type="ECO:0000256" key="8">
    <source>
        <dbReference type="ARBA" id="ARBA00023157"/>
    </source>
</evidence>
<keyword evidence="9" id="KW-0325">Glycoprotein</keyword>
<dbReference type="InterPro" id="IPR021109">
    <property type="entry name" value="Peptidase_aspartic_dom_sf"/>
</dbReference>
<feature type="disulfide bond" evidence="11">
    <location>
        <begin position="326"/>
        <end position="359"/>
    </location>
</feature>
<evidence type="ECO:0000256" key="4">
    <source>
        <dbReference type="ARBA" id="ARBA00022670"/>
    </source>
</evidence>
<reference evidence="15" key="1">
    <citation type="submission" date="2021-06" db="EMBL/GenBank/DDBJ databases">
        <authorList>
            <person name="Kallberg Y."/>
            <person name="Tangrot J."/>
            <person name="Rosling A."/>
        </authorList>
    </citation>
    <scope>NUCLEOTIDE SEQUENCE</scope>
    <source>
        <strain evidence="15">CL551</strain>
    </source>
</reference>
<evidence type="ECO:0000256" key="6">
    <source>
        <dbReference type="ARBA" id="ARBA00022750"/>
    </source>
</evidence>
<evidence type="ECO:0000313" key="16">
    <source>
        <dbReference type="Proteomes" id="UP000789342"/>
    </source>
</evidence>
<keyword evidence="8 11" id="KW-1015">Disulfide bond</keyword>
<keyword evidence="6 12" id="KW-0064">Aspartyl protease</keyword>
<gene>
    <name evidence="15" type="ORF">AMORRO_LOCUS11042</name>
</gene>
<dbReference type="PROSITE" id="PS00141">
    <property type="entry name" value="ASP_PROTEASE"/>
    <property type="match status" value="2"/>
</dbReference>
<dbReference type="AlphaFoldDB" id="A0A9N9EJ23"/>
<dbReference type="GO" id="GO:0005773">
    <property type="term" value="C:vacuole"/>
    <property type="evidence" value="ECO:0007669"/>
    <property type="project" value="UniProtKB-SubCell"/>
</dbReference>
<dbReference type="Gene3D" id="2.40.70.10">
    <property type="entry name" value="Acid Proteases"/>
    <property type="match status" value="2"/>
</dbReference>
<feature type="active site" evidence="10">
    <location>
        <position position="292"/>
    </location>
</feature>
<evidence type="ECO:0000256" key="9">
    <source>
        <dbReference type="ARBA" id="ARBA00023180"/>
    </source>
</evidence>
<keyword evidence="16" id="KW-1185">Reference proteome</keyword>
<dbReference type="PANTHER" id="PTHR47966:SF51">
    <property type="entry name" value="BETA-SITE APP-CLEAVING ENZYME, ISOFORM A-RELATED"/>
    <property type="match status" value="1"/>
</dbReference>
<keyword evidence="3" id="KW-0926">Vacuole</keyword>
<keyword evidence="5 13" id="KW-0732">Signal</keyword>
<feature type="chain" id="PRO_5040331703" evidence="13">
    <location>
        <begin position="22"/>
        <end position="403"/>
    </location>
</feature>
<evidence type="ECO:0000256" key="13">
    <source>
        <dbReference type="SAM" id="SignalP"/>
    </source>
</evidence>
<name>A0A9N9EJ23_9GLOM</name>
<comment type="caution">
    <text evidence="15">The sequence shown here is derived from an EMBL/GenBank/DDBJ whole genome shotgun (WGS) entry which is preliminary data.</text>
</comment>
<evidence type="ECO:0000256" key="5">
    <source>
        <dbReference type="ARBA" id="ARBA00022729"/>
    </source>
</evidence>
<dbReference type="GO" id="GO:0004190">
    <property type="term" value="F:aspartic-type endopeptidase activity"/>
    <property type="evidence" value="ECO:0007669"/>
    <property type="project" value="UniProtKB-KW"/>
</dbReference>
<keyword evidence="4 12" id="KW-0645">Protease</keyword>
<evidence type="ECO:0000256" key="1">
    <source>
        <dbReference type="ARBA" id="ARBA00004116"/>
    </source>
</evidence>
<dbReference type="PRINTS" id="PR00792">
    <property type="entry name" value="PEPSIN"/>
</dbReference>
<dbReference type="OrthoDB" id="771136at2759"/>
<dbReference type="FunFam" id="2.40.70.10:FF:000002">
    <property type="entry name" value="Vacuolar aspartic proteinase"/>
    <property type="match status" value="1"/>
</dbReference>
<feature type="domain" description="Peptidase A1" evidence="14">
    <location>
        <begin position="89"/>
        <end position="400"/>
    </location>
</feature>
<evidence type="ECO:0000259" key="14">
    <source>
        <dbReference type="PROSITE" id="PS51767"/>
    </source>
</evidence>
<evidence type="ECO:0000256" key="10">
    <source>
        <dbReference type="PIRSR" id="PIRSR601461-1"/>
    </source>
</evidence>
<keyword evidence="7 12" id="KW-0378">Hydrolase</keyword>
<dbReference type="PANTHER" id="PTHR47966">
    <property type="entry name" value="BETA-SITE APP-CLEAVING ENZYME, ISOFORM A-RELATED"/>
    <property type="match status" value="1"/>
</dbReference>
<dbReference type="FunFam" id="2.40.70.10:FF:000036">
    <property type="entry name" value="Vacuolar aspartic protease"/>
    <property type="match status" value="1"/>
</dbReference>
<feature type="disulfide bond" evidence="11">
    <location>
        <begin position="120"/>
        <end position="125"/>
    </location>
</feature>
<dbReference type="Proteomes" id="UP000789342">
    <property type="component" value="Unassembled WGS sequence"/>
</dbReference>
<organism evidence="15 16">
    <name type="scientific">Acaulospora morrowiae</name>
    <dbReference type="NCBI Taxonomy" id="94023"/>
    <lineage>
        <taxon>Eukaryota</taxon>
        <taxon>Fungi</taxon>
        <taxon>Fungi incertae sedis</taxon>
        <taxon>Mucoromycota</taxon>
        <taxon>Glomeromycotina</taxon>
        <taxon>Glomeromycetes</taxon>
        <taxon>Diversisporales</taxon>
        <taxon>Acaulosporaceae</taxon>
        <taxon>Acaulospora</taxon>
    </lineage>
</organism>
<evidence type="ECO:0000256" key="12">
    <source>
        <dbReference type="RuleBase" id="RU000454"/>
    </source>
</evidence>
<feature type="signal peptide" evidence="13">
    <location>
        <begin position="1"/>
        <end position="21"/>
    </location>
</feature>
<evidence type="ECO:0000256" key="11">
    <source>
        <dbReference type="PIRSR" id="PIRSR601461-2"/>
    </source>
</evidence>